<name>A0A6J5KZ62_9CAUD</name>
<sequence>MLSFKDYLEEKSLSGCDCWKNYKRVPGTKPCSKGSCVKEETVDEATYQGKEVKLNKPMAGDVKKSKVYVDLDGDGKATKVNFGDKNMTIKKDIPTRRKSFRARMHCDDNPGPKDKANYWSCKAW</sequence>
<accession>A0A6J5KZ62</accession>
<dbReference type="EMBL" id="LR796186">
    <property type="protein sequence ID" value="CAB4125410.1"/>
    <property type="molecule type" value="Genomic_DNA"/>
</dbReference>
<reference evidence="1" key="1">
    <citation type="submission" date="2020-04" db="EMBL/GenBank/DDBJ databases">
        <authorList>
            <person name="Chiriac C."/>
            <person name="Salcher M."/>
            <person name="Ghai R."/>
            <person name="Kavagutti S V."/>
        </authorList>
    </citation>
    <scope>NUCLEOTIDE SEQUENCE</scope>
</reference>
<organism evidence="1">
    <name type="scientific">uncultured Caudovirales phage</name>
    <dbReference type="NCBI Taxonomy" id="2100421"/>
    <lineage>
        <taxon>Viruses</taxon>
        <taxon>Duplodnaviria</taxon>
        <taxon>Heunggongvirae</taxon>
        <taxon>Uroviricota</taxon>
        <taxon>Caudoviricetes</taxon>
        <taxon>Peduoviridae</taxon>
        <taxon>Maltschvirus</taxon>
        <taxon>Maltschvirus maltsch</taxon>
    </lineage>
</organism>
<protein>
    <submittedName>
        <fullName evidence="1">Uncharacterized protein</fullName>
    </submittedName>
</protein>
<evidence type="ECO:0000313" key="1">
    <source>
        <dbReference type="EMBL" id="CAB4125410.1"/>
    </source>
</evidence>
<proteinExistence type="predicted"/>
<gene>
    <name evidence="1" type="ORF">UFOVP58_132</name>
</gene>